<dbReference type="NCBIfam" id="TIGR01704">
    <property type="entry name" value="MTA_SAH-Nsdase"/>
    <property type="match status" value="1"/>
</dbReference>
<evidence type="ECO:0000256" key="5">
    <source>
        <dbReference type="ARBA" id="ARBA00023167"/>
    </source>
</evidence>
<dbReference type="SUPFAM" id="SSF53167">
    <property type="entry name" value="Purine and uridine phosphorylases"/>
    <property type="match status" value="1"/>
</dbReference>
<organism evidence="7 8">
    <name type="scientific">Vescimonas fastidiosa</name>
    <dbReference type="NCBI Taxonomy" id="2714353"/>
    <lineage>
        <taxon>Bacteria</taxon>
        <taxon>Bacillati</taxon>
        <taxon>Bacillota</taxon>
        <taxon>Clostridia</taxon>
        <taxon>Eubacteriales</taxon>
        <taxon>Oscillospiraceae</taxon>
        <taxon>Vescimonas</taxon>
    </lineage>
</organism>
<evidence type="ECO:0000256" key="3">
    <source>
        <dbReference type="ARBA" id="ARBA00022605"/>
    </source>
</evidence>
<feature type="domain" description="Nucleoside phosphorylase" evidence="6">
    <location>
        <begin position="2"/>
        <end position="214"/>
    </location>
</feature>
<protein>
    <recommendedName>
        <fullName evidence="2">adenosylhomocysteine nucleosidase</fullName>
        <ecNumber evidence="2">3.2.2.9</ecNumber>
    </recommendedName>
</protein>
<keyword evidence="3" id="KW-0028">Amino-acid biosynthesis</keyword>
<geneLocation type="plasmid" evidence="7 8">
    <name>pMM35_01</name>
</geneLocation>
<sequence>MKIGMMYAMDGEIESLLKNENAHLIEKVSGASFYQIRENVVACAGGVGKVNAAMSTQLLLSRYAPDVVLNVGVAGCFENVPIGTLVLATGFVQHDSDTSALGDPVGLVSTVNKVEFPTAWPEKARAAMDKTGLPYRTGLVATGDWFATDTPRSHWIYDTFHPLLCEMEGGAVAQVCYRNGVPFLSLKSVSDCVLEHHDFFFNFPEAIRELNGVAMKFIDNLEAE</sequence>
<dbReference type="GO" id="GO:0005829">
    <property type="term" value="C:cytosol"/>
    <property type="evidence" value="ECO:0007669"/>
    <property type="project" value="TreeGrafter"/>
</dbReference>
<dbReference type="Proteomes" id="UP000681343">
    <property type="component" value="Plasmid pMM35_01"/>
</dbReference>
<name>A0A810Q131_9FIRM</name>
<dbReference type="PANTHER" id="PTHR46832">
    <property type="entry name" value="5'-METHYLTHIOADENOSINE/S-ADENOSYLHOMOCYSTEINE NUCLEOSIDASE"/>
    <property type="match status" value="1"/>
</dbReference>
<keyword evidence="5" id="KW-0486">Methionine biosynthesis</keyword>
<dbReference type="GO" id="GO:0009164">
    <property type="term" value="P:nucleoside catabolic process"/>
    <property type="evidence" value="ECO:0007669"/>
    <property type="project" value="InterPro"/>
</dbReference>
<comment type="pathway">
    <text evidence="1">Amino-acid biosynthesis; L-methionine biosynthesis via salvage pathway; S-methyl-5-thio-alpha-D-ribose 1-phosphate from S-methyl-5'-thioadenosine (hydrolase route): step 1/2.</text>
</comment>
<keyword evidence="4" id="KW-0378">Hydrolase</keyword>
<dbReference type="Pfam" id="PF01048">
    <property type="entry name" value="PNP_UDP_1"/>
    <property type="match status" value="1"/>
</dbReference>
<dbReference type="InterPro" id="IPR035994">
    <property type="entry name" value="Nucleoside_phosphorylase_sf"/>
</dbReference>
<dbReference type="RefSeq" id="WP_022136310.1">
    <property type="nucleotide sequence ID" value="NZ_AP023416.1"/>
</dbReference>
<dbReference type="GO" id="GO:0008782">
    <property type="term" value="F:adenosylhomocysteine nucleosidase activity"/>
    <property type="evidence" value="ECO:0007669"/>
    <property type="project" value="UniProtKB-EC"/>
</dbReference>
<dbReference type="InterPro" id="IPR010049">
    <property type="entry name" value="MTA_SAH_Nsdase"/>
</dbReference>
<evidence type="ECO:0000313" key="7">
    <source>
        <dbReference type="EMBL" id="BCK79952.1"/>
    </source>
</evidence>
<proteinExistence type="predicted"/>
<evidence type="ECO:0000256" key="2">
    <source>
        <dbReference type="ARBA" id="ARBA00011974"/>
    </source>
</evidence>
<dbReference type="Gene3D" id="3.40.50.1580">
    <property type="entry name" value="Nucleoside phosphorylase domain"/>
    <property type="match status" value="1"/>
</dbReference>
<dbReference type="GO" id="GO:0019284">
    <property type="term" value="P:L-methionine salvage from S-adenosylmethionine"/>
    <property type="evidence" value="ECO:0007669"/>
    <property type="project" value="TreeGrafter"/>
</dbReference>
<dbReference type="PANTHER" id="PTHR46832:SF1">
    <property type="entry name" value="5'-METHYLTHIOADENOSINE_S-ADENOSYLHOMOCYSTEINE NUCLEOSIDASE"/>
    <property type="match status" value="1"/>
</dbReference>
<dbReference type="KEGG" id="vfa:MM35RIKEN_21440"/>
<evidence type="ECO:0000259" key="6">
    <source>
        <dbReference type="Pfam" id="PF01048"/>
    </source>
</evidence>
<accession>A0A810Q131</accession>
<reference evidence="7" key="1">
    <citation type="submission" date="2020-09" db="EMBL/GenBank/DDBJ databases">
        <title>New species isolated from human feces.</title>
        <authorList>
            <person name="Kitahara M."/>
            <person name="Shigeno Y."/>
            <person name="Shime M."/>
            <person name="Matsumoto Y."/>
            <person name="Nakamura S."/>
            <person name="Motooka D."/>
            <person name="Fukuoka S."/>
            <person name="Nishikawa H."/>
            <person name="Benno Y."/>
        </authorList>
    </citation>
    <scope>NUCLEOTIDE SEQUENCE</scope>
    <source>
        <strain evidence="7">MM35</strain>
        <plasmid evidence="7">pMM35_01</plasmid>
    </source>
</reference>
<evidence type="ECO:0000256" key="4">
    <source>
        <dbReference type="ARBA" id="ARBA00022801"/>
    </source>
</evidence>
<dbReference type="CDD" id="cd09008">
    <property type="entry name" value="MTAN"/>
    <property type="match status" value="1"/>
</dbReference>
<keyword evidence="7" id="KW-0614">Plasmid</keyword>
<evidence type="ECO:0000256" key="1">
    <source>
        <dbReference type="ARBA" id="ARBA00004945"/>
    </source>
</evidence>
<dbReference type="EC" id="3.2.2.9" evidence="2"/>
<dbReference type="GO" id="GO:0008930">
    <property type="term" value="F:methylthioadenosine nucleosidase activity"/>
    <property type="evidence" value="ECO:0007669"/>
    <property type="project" value="InterPro"/>
</dbReference>
<evidence type="ECO:0000313" key="8">
    <source>
        <dbReference type="Proteomes" id="UP000681343"/>
    </source>
</evidence>
<dbReference type="EMBL" id="AP023416">
    <property type="protein sequence ID" value="BCK79952.1"/>
    <property type="molecule type" value="Genomic_DNA"/>
</dbReference>
<dbReference type="UniPathway" id="UPA00904">
    <property type="reaction ID" value="UER00871"/>
</dbReference>
<dbReference type="InterPro" id="IPR000845">
    <property type="entry name" value="Nucleoside_phosphorylase_d"/>
</dbReference>
<keyword evidence="8" id="KW-1185">Reference proteome</keyword>
<dbReference type="AlphaFoldDB" id="A0A810Q131"/>
<gene>
    <name evidence="7" type="primary">mtnN</name>
    <name evidence="7" type="ORF">MM35RIKEN_21440</name>
</gene>
<dbReference type="GO" id="GO:0019509">
    <property type="term" value="P:L-methionine salvage from methylthioadenosine"/>
    <property type="evidence" value="ECO:0007669"/>
    <property type="project" value="UniProtKB-UniPathway"/>
</dbReference>